<evidence type="ECO:0000313" key="2">
    <source>
        <dbReference type="Proteomes" id="UP000004169"/>
    </source>
</evidence>
<proteinExistence type="predicted"/>
<dbReference type="AlphaFoldDB" id="H8FWR4"/>
<protein>
    <recommendedName>
        <fullName evidence="3">DUF2135 domain-containing protein</fullName>
    </recommendedName>
</protein>
<dbReference type="EMBL" id="CAHP01000042">
    <property type="protein sequence ID" value="CCG42802.1"/>
    <property type="molecule type" value="Genomic_DNA"/>
</dbReference>
<organism evidence="1 2">
    <name type="scientific">Magnetospirillum molischianum DSM 120</name>
    <dbReference type="NCBI Taxonomy" id="1150626"/>
    <lineage>
        <taxon>Bacteria</taxon>
        <taxon>Pseudomonadati</taxon>
        <taxon>Pseudomonadota</taxon>
        <taxon>Alphaproteobacteria</taxon>
        <taxon>Rhodospirillales</taxon>
        <taxon>Rhodospirillaceae</taxon>
        <taxon>Magnetospirillum</taxon>
    </lineage>
</organism>
<dbReference type="eggNOG" id="COG4676">
    <property type="taxonomic scope" value="Bacteria"/>
</dbReference>
<evidence type="ECO:0008006" key="3">
    <source>
        <dbReference type="Google" id="ProtNLM"/>
    </source>
</evidence>
<comment type="caution">
    <text evidence="1">The sequence shown here is derived from an EMBL/GenBank/DDBJ whole genome shotgun (WGS) entry which is preliminary data.</text>
</comment>
<dbReference type="RefSeq" id="WP_002730608.1">
    <property type="nucleotide sequence ID" value="NZ_CAHP01000042.1"/>
</dbReference>
<dbReference type="Proteomes" id="UP000004169">
    <property type="component" value="Unassembled WGS sequence"/>
</dbReference>
<name>H8FWR4_MAGML</name>
<keyword evidence="2" id="KW-1185">Reference proteome</keyword>
<dbReference type="OrthoDB" id="1090891at2"/>
<accession>H8FWR4</accession>
<gene>
    <name evidence="1" type="ORF">PHAMO_470053</name>
</gene>
<sequence>MTIRAVQLIEKNTVREYSFVGNCGEAVTTNAEKLLQLLRQRRDETTAALFALPRFDPMRQNVMWFGQSTGSLEPFGELSDEEQARFLDDLTVMREKLQSLSAEIQADARNHKGEAKVYAQLLPLLLNFPKPVEYHLFRLNGRPVVINWGMNKGSAIEAADTVGPFIENWHKRLEDRRRQALEQAEAKTREESFLGRLTRAGAKTGAVTVSLLWNDRNDLDLRVQCPNGEEISFFNKQACGGILDVDRNAHPCALTDSPVENICWSKRPSQAGEYRVLVNHFRRHDERVEVSPFTLRIQKNGKVSFHSAEAGLGETKLVTSFHI</sequence>
<reference evidence="1 2" key="1">
    <citation type="journal article" date="2012" name="J. Bacteriol.">
        <title>Draft Genome Sequence of the Purple Photosynthetic Bacterium Phaeospirillum molischianum DSM120, a Particularly Versatile Bacterium.</title>
        <authorList>
            <person name="Duquesne K."/>
            <person name="Prima V."/>
            <person name="Ji B."/>
            <person name="Rouy Z."/>
            <person name="Medigue C."/>
            <person name="Talla E."/>
            <person name="Sturgis J.N."/>
        </authorList>
    </citation>
    <scope>NUCLEOTIDE SEQUENCE [LARGE SCALE GENOMIC DNA]</scope>
    <source>
        <strain evidence="2">DSM120</strain>
    </source>
</reference>
<dbReference type="STRING" id="1150626.PHAMO_470053"/>
<evidence type="ECO:0000313" key="1">
    <source>
        <dbReference type="EMBL" id="CCG42802.1"/>
    </source>
</evidence>